<evidence type="ECO:0000259" key="6">
    <source>
        <dbReference type="Pfam" id="PF01055"/>
    </source>
</evidence>
<name>A0A5N4AS13_PHOPY</name>
<dbReference type="PANTHER" id="PTHR43053:SF4">
    <property type="entry name" value="MYOGENESIS-REGULATING GLYCOSIDASE"/>
    <property type="match status" value="1"/>
</dbReference>
<feature type="chain" id="PRO_5036147794" description="Glycoside hydrolase family 31 N-terminal domain-containing protein" evidence="5">
    <location>
        <begin position="21"/>
        <end position="663"/>
    </location>
</feature>
<evidence type="ECO:0008006" key="11">
    <source>
        <dbReference type="Google" id="ProtNLM"/>
    </source>
</evidence>
<dbReference type="Pfam" id="PF01055">
    <property type="entry name" value="Glyco_hydro_31_2nd"/>
    <property type="match status" value="1"/>
</dbReference>
<dbReference type="OrthoDB" id="10070917at2759"/>
<comment type="similarity">
    <text evidence="1 4">Belongs to the glycosyl hydrolase 31 family.</text>
</comment>
<accession>A0A5N4AS13</accession>
<dbReference type="InterPro" id="IPR013780">
    <property type="entry name" value="Glyco_hydro_b"/>
</dbReference>
<dbReference type="AlphaFoldDB" id="A0A5N4AS13"/>
<feature type="domain" description="Glycoside hydrolase family 31 TIM barrel" evidence="6">
    <location>
        <begin position="244"/>
        <end position="546"/>
    </location>
</feature>
<dbReference type="FunCoup" id="A0A5N4AS13">
    <property type="interactions" value="6"/>
</dbReference>
<dbReference type="EMBL" id="VVIM01000005">
    <property type="protein sequence ID" value="KAB0800120.1"/>
    <property type="molecule type" value="Genomic_DNA"/>
</dbReference>
<reference evidence="9 10" key="1">
    <citation type="journal article" date="2018" name="Elife">
        <title>Firefly genomes illuminate parallel origins of bioluminescence in beetles.</title>
        <authorList>
            <person name="Fallon T.R."/>
            <person name="Lower S.E."/>
            <person name="Chang C.H."/>
            <person name="Bessho-Uehara M."/>
            <person name="Martin G.J."/>
            <person name="Bewick A.J."/>
            <person name="Behringer M."/>
            <person name="Debat H.J."/>
            <person name="Wong I."/>
            <person name="Day J.C."/>
            <person name="Suvorov A."/>
            <person name="Silva C.J."/>
            <person name="Stanger-Hall K.F."/>
            <person name="Hall D.W."/>
            <person name="Schmitz R.J."/>
            <person name="Nelson D.R."/>
            <person name="Lewis S.M."/>
            <person name="Shigenobu S."/>
            <person name="Bybee S.M."/>
            <person name="Larracuente A.M."/>
            <person name="Oba Y."/>
            <person name="Weng J.K."/>
        </authorList>
    </citation>
    <scope>NUCLEOTIDE SEQUENCE [LARGE SCALE GENOMIC DNA]</scope>
    <source>
        <strain evidence="9">1611_PpyrPB1</strain>
        <tissue evidence="9">Whole body</tissue>
    </source>
</reference>
<dbReference type="GO" id="GO:0004553">
    <property type="term" value="F:hydrolase activity, hydrolyzing O-glycosyl compounds"/>
    <property type="evidence" value="ECO:0007669"/>
    <property type="project" value="InterPro"/>
</dbReference>
<dbReference type="Proteomes" id="UP000327044">
    <property type="component" value="Unassembled WGS sequence"/>
</dbReference>
<sequence>MRGILTLCYVLIWTAPVSKAEDIVLLKQNEVSLRLSPEQGRLALTVSDGETLKLKGKIGVRASEPFTPCDGGVRNCFMVGDGMLQVSTHLDYGFTIHWSTNNTRTEFEDCFDLDPFHWYGGPEQIMQFWPIEKLTLINFANVVQEYQHGAVIEPYWLNSAGAFIFVDHKVPLFISQNGDESERKVCFSAKGTSPYSPTRKRVTLAYTIGIKENVREAHLHAVKDFLGKPTGHPNYKIIERPIWSTWARYKRDVNDEVVRAFAKEIADNGYTNGQFEIDDDWEECYGALTFRSSKFANISKTVDYIKSFNFTVSLWVHPFINTDCVDHLSVARDRGYLIKNFEGSDLTTWWNSASYKATYLDFTKLEVREWFAGRLKSLQKNYGIDSFKFDAGETSWTPKIPQLQGDEETMPNVLSENYLRTCAEFGDLIEVRAGWRTQDLPMFVRMFDKDSHWTLFNGLHSLITTLLQMNMNGYTMVLPDLIGGNGYHNQKPSAELFVRWLQANTFMPSIQFSFVPWDFTETKFSVTEISRKFIDLHQKYAPYIKTQMERSIKEGHPVNGPIWWISPNDTIALTIDSEFLLGEDILVAPVIKEGATSRDVYLPAGEWVDGNNGSTYKGPIELKNYPAPIDVLPYFIRNSGSANLVNVISILFMITVTYVGIPV</sequence>
<evidence type="ECO:0000313" key="10">
    <source>
        <dbReference type="Proteomes" id="UP000327044"/>
    </source>
</evidence>
<dbReference type="InterPro" id="IPR000322">
    <property type="entry name" value="Glyco_hydro_31_TIM"/>
</dbReference>
<dbReference type="GO" id="GO:0005975">
    <property type="term" value="P:carbohydrate metabolic process"/>
    <property type="evidence" value="ECO:0007669"/>
    <property type="project" value="InterPro"/>
</dbReference>
<dbReference type="SUPFAM" id="SSF51445">
    <property type="entry name" value="(Trans)glycosidases"/>
    <property type="match status" value="1"/>
</dbReference>
<protein>
    <recommendedName>
        <fullName evidence="11">Glycoside hydrolase family 31 N-terminal domain-containing protein</fullName>
    </recommendedName>
</protein>
<keyword evidence="5" id="KW-0732">Signal</keyword>
<dbReference type="InterPro" id="IPR017853">
    <property type="entry name" value="GH"/>
</dbReference>
<evidence type="ECO:0000256" key="4">
    <source>
        <dbReference type="RuleBase" id="RU361185"/>
    </source>
</evidence>
<dbReference type="EMBL" id="VVIM01000005">
    <property type="protein sequence ID" value="KAB0798842.1"/>
    <property type="molecule type" value="Genomic_DNA"/>
</dbReference>
<reference evidence="9" key="2">
    <citation type="submission" date="2019-08" db="EMBL/GenBank/DDBJ databases">
        <authorList>
            <consortium name="Photinus pyralis genome working group"/>
            <person name="Fallon T.R."/>
            <person name="Sander Lower S.E."/>
            <person name="Weng J.-K."/>
        </authorList>
    </citation>
    <scope>NUCLEOTIDE SEQUENCE</scope>
    <source>
        <strain evidence="9">1611_PpyrPB1</strain>
        <tissue evidence="9">Whole body</tissue>
    </source>
</reference>
<dbReference type="Gene3D" id="2.60.40.1180">
    <property type="entry name" value="Golgi alpha-mannosidase II"/>
    <property type="match status" value="1"/>
</dbReference>
<keyword evidence="3 4" id="KW-0326">Glycosidase</keyword>
<dbReference type="Pfam" id="PF21365">
    <property type="entry name" value="Glyco_hydro_31_3rd"/>
    <property type="match status" value="1"/>
</dbReference>
<gene>
    <name evidence="8" type="ORF">PPYR_06722</name>
    <name evidence="9" type="ORF">PPYR_08000</name>
</gene>
<evidence type="ECO:0000256" key="1">
    <source>
        <dbReference type="ARBA" id="ARBA00007806"/>
    </source>
</evidence>
<proteinExistence type="inferred from homology"/>
<keyword evidence="2 4" id="KW-0378">Hydrolase</keyword>
<evidence type="ECO:0000256" key="3">
    <source>
        <dbReference type="ARBA" id="ARBA00023295"/>
    </source>
</evidence>
<dbReference type="CDD" id="cd06592">
    <property type="entry name" value="GH31_NET37"/>
    <property type="match status" value="1"/>
</dbReference>
<organism evidence="9 10">
    <name type="scientific">Photinus pyralis</name>
    <name type="common">Common eastern firefly</name>
    <name type="synonym">Lampyris pyralis</name>
    <dbReference type="NCBI Taxonomy" id="7054"/>
    <lineage>
        <taxon>Eukaryota</taxon>
        <taxon>Metazoa</taxon>
        <taxon>Ecdysozoa</taxon>
        <taxon>Arthropoda</taxon>
        <taxon>Hexapoda</taxon>
        <taxon>Insecta</taxon>
        <taxon>Pterygota</taxon>
        <taxon>Neoptera</taxon>
        <taxon>Endopterygota</taxon>
        <taxon>Coleoptera</taxon>
        <taxon>Polyphaga</taxon>
        <taxon>Elateriformia</taxon>
        <taxon>Elateroidea</taxon>
        <taxon>Lampyridae</taxon>
        <taxon>Lampyrinae</taxon>
        <taxon>Photinus</taxon>
    </lineage>
</organism>
<dbReference type="InParanoid" id="A0A5N4AS13"/>
<dbReference type="Gene3D" id="3.20.20.80">
    <property type="entry name" value="Glycosidases"/>
    <property type="match status" value="1"/>
</dbReference>
<dbReference type="InterPro" id="IPR048395">
    <property type="entry name" value="Glyco_hydro_31_C"/>
</dbReference>
<feature type="signal peptide" evidence="5">
    <location>
        <begin position="1"/>
        <end position="20"/>
    </location>
</feature>
<evidence type="ECO:0000256" key="2">
    <source>
        <dbReference type="ARBA" id="ARBA00022801"/>
    </source>
</evidence>
<keyword evidence="10" id="KW-1185">Reference proteome</keyword>
<dbReference type="InterPro" id="IPR050985">
    <property type="entry name" value="Alpha-glycosidase_related"/>
</dbReference>
<evidence type="ECO:0000313" key="9">
    <source>
        <dbReference type="EMBL" id="KAB0800120.1"/>
    </source>
</evidence>
<evidence type="ECO:0000256" key="5">
    <source>
        <dbReference type="SAM" id="SignalP"/>
    </source>
</evidence>
<evidence type="ECO:0000313" key="8">
    <source>
        <dbReference type="EMBL" id="KAB0798842.1"/>
    </source>
</evidence>
<comment type="caution">
    <text evidence="9">The sequence shown here is derived from an EMBL/GenBank/DDBJ whole genome shotgun (WGS) entry which is preliminary data.</text>
</comment>
<feature type="domain" description="Glycosyl hydrolase family 31 C-terminal" evidence="7">
    <location>
        <begin position="555"/>
        <end position="638"/>
    </location>
</feature>
<evidence type="ECO:0000259" key="7">
    <source>
        <dbReference type="Pfam" id="PF21365"/>
    </source>
</evidence>
<dbReference type="PANTHER" id="PTHR43053">
    <property type="entry name" value="GLYCOSIDASE FAMILY 31"/>
    <property type="match status" value="1"/>
</dbReference>
<dbReference type="SUPFAM" id="SSF51011">
    <property type="entry name" value="Glycosyl hydrolase domain"/>
    <property type="match status" value="1"/>
</dbReference>